<dbReference type="EMBL" id="FORY01000002">
    <property type="protein sequence ID" value="SFJ17898.1"/>
    <property type="molecule type" value="Genomic_DNA"/>
</dbReference>
<dbReference type="GO" id="GO:0009011">
    <property type="term" value="F:alpha-1,4-glucan glucosyltransferase (ADP-glucose donor) activity"/>
    <property type="evidence" value="ECO:0007669"/>
    <property type="project" value="UniProtKB-UniRule"/>
</dbReference>
<accession>A0A1I3P8L7</accession>
<dbReference type="InterPro" id="IPR001296">
    <property type="entry name" value="Glyco_trans_1"/>
</dbReference>
<evidence type="ECO:0000256" key="3">
    <source>
        <dbReference type="ARBA" id="ARBA00004964"/>
    </source>
</evidence>
<evidence type="ECO:0000256" key="8">
    <source>
        <dbReference type="HAMAP-Rule" id="MF_00484"/>
    </source>
</evidence>
<keyword evidence="6 8" id="KW-0808">Transferase</keyword>
<dbReference type="PANTHER" id="PTHR45825">
    <property type="entry name" value="GRANULE-BOUND STARCH SYNTHASE 1, CHLOROPLASTIC/AMYLOPLASTIC"/>
    <property type="match status" value="1"/>
</dbReference>
<keyword evidence="7 8" id="KW-0320">Glycogen biosynthesis</keyword>
<dbReference type="Proteomes" id="UP000183299">
    <property type="component" value="Unassembled WGS sequence"/>
</dbReference>
<evidence type="ECO:0000256" key="1">
    <source>
        <dbReference type="ARBA" id="ARBA00001478"/>
    </source>
</evidence>
<name>A0A1I3P8L7_9RHOB</name>
<proteinExistence type="inferred from homology"/>
<dbReference type="PANTHER" id="PTHR45825:SF11">
    <property type="entry name" value="ALPHA AMYLASE DOMAIN-CONTAINING PROTEIN"/>
    <property type="match status" value="1"/>
</dbReference>
<dbReference type="NCBIfam" id="TIGR02095">
    <property type="entry name" value="glgA"/>
    <property type="match status" value="1"/>
</dbReference>
<comment type="pathway">
    <text evidence="3 8">Glycan biosynthesis; glycogen biosynthesis.</text>
</comment>
<evidence type="ECO:0000259" key="9">
    <source>
        <dbReference type="Pfam" id="PF00534"/>
    </source>
</evidence>
<evidence type="ECO:0000256" key="7">
    <source>
        <dbReference type="ARBA" id="ARBA00023056"/>
    </source>
</evidence>
<dbReference type="NCBIfam" id="NF001899">
    <property type="entry name" value="PRK00654.1-2"/>
    <property type="match status" value="1"/>
</dbReference>
<sequence>MTQVLSVASECVPLVKTGGLADVAGALPAALAPLGVEMRTLLPGYRAVLEAQPEAETVFEIWDLFGGFARIRRGHLGAQVLYILDAPHLYDRDGTLYLAPDGHDWADNAERFAALSLAAAMIAAHGIEDWFPDVIHMHDWQAGLTPIYLRELGAAERVKTLMTIHNVAFQGCFPAQMISTLGLPPQGFTMSGYEYWGQISTLKAGIMTATKVTTVSPTYARELMDGAFGMGMEGVLASRGADFSGILNGIDEEVWSPPYKSPEGKVAFKAALREEMHLPDSDGPLCVVISRLTGQKGFDLLLEALPALLEQGGQLALLGSGEGHFESAFRDAALKHAGVAVRIGYDEAFARRLIEGGDAILVPSRFEPCGLTQLYGLRFGTIPVVSLTGGLADTVINANPAALAQGVATGLQFYPLTTEALTQALIRLCDLYRQREVWTQMMTNAMAQPVGWDTSAKAYAALFAQMVAEDETEGNRA</sequence>
<feature type="domain" description="Starch synthase catalytic" evidence="10">
    <location>
        <begin position="3"/>
        <end position="237"/>
    </location>
</feature>
<dbReference type="GeneID" id="98664047"/>
<dbReference type="SUPFAM" id="SSF53756">
    <property type="entry name" value="UDP-Glycosyltransferase/glycogen phosphorylase"/>
    <property type="match status" value="1"/>
</dbReference>
<dbReference type="GO" id="GO:0004373">
    <property type="term" value="F:alpha-1,4-glucan glucosyltransferase (UDP-glucose donor) activity"/>
    <property type="evidence" value="ECO:0007669"/>
    <property type="project" value="InterPro"/>
</dbReference>
<dbReference type="Gene3D" id="3.40.50.2000">
    <property type="entry name" value="Glycogen Phosphorylase B"/>
    <property type="match status" value="2"/>
</dbReference>
<evidence type="ECO:0000313" key="11">
    <source>
        <dbReference type="EMBL" id="SFJ17898.1"/>
    </source>
</evidence>
<dbReference type="Pfam" id="PF00534">
    <property type="entry name" value="Glycos_transf_1"/>
    <property type="match status" value="1"/>
</dbReference>
<comment type="function">
    <text evidence="2 8">Synthesizes alpha-1,4-glucan chains using ADP-glucose.</text>
</comment>
<dbReference type="HAMAP" id="MF_00484">
    <property type="entry name" value="Glycogen_synth"/>
    <property type="match status" value="1"/>
</dbReference>
<evidence type="ECO:0000256" key="4">
    <source>
        <dbReference type="ARBA" id="ARBA00010281"/>
    </source>
</evidence>
<comment type="catalytic activity">
    <reaction evidence="1 8">
        <text>[(1-&gt;4)-alpha-D-glucosyl](n) + ADP-alpha-D-glucose = [(1-&gt;4)-alpha-D-glucosyl](n+1) + ADP + H(+)</text>
        <dbReference type="Rhea" id="RHEA:18189"/>
        <dbReference type="Rhea" id="RHEA-COMP:9584"/>
        <dbReference type="Rhea" id="RHEA-COMP:9587"/>
        <dbReference type="ChEBI" id="CHEBI:15378"/>
        <dbReference type="ChEBI" id="CHEBI:15444"/>
        <dbReference type="ChEBI" id="CHEBI:57498"/>
        <dbReference type="ChEBI" id="CHEBI:456216"/>
        <dbReference type="EC" id="2.4.1.21"/>
    </reaction>
</comment>
<evidence type="ECO:0000256" key="2">
    <source>
        <dbReference type="ARBA" id="ARBA00002764"/>
    </source>
</evidence>
<dbReference type="UniPathway" id="UPA00164"/>
<reference evidence="11 12" key="1">
    <citation type="submission" date="2016-10" db="EMBL/GenBank/DDBJ databases">
        <authorList>
            <person name="de Groot N.N."/>
        </authorList>
    </citation>
    <scope>NUCLEOTIDE SEQUENCE [LARGE SCALE GENOMIC DNA]</scope>
    <source>
        <strain evidence="11 12">CGMCC 1.8891</strain>
    </source>
</reference>
<evidence type="ECO:0000259" key="10">
    <source>
        <dbReference type="Pfam" id="PF08323"/>
    </source>
</evidence>
<evidence type="ECO:0000313" key="12">
    <source>
        <dbReference type="Proteomes" id="UP000183299"/>
    </source>
</evidence>
<gene>
    <name evidence="8" type="primary">glgA</name>
    <name evidence="11" type="ORF">SAMN04488138_102243</name>
</gene>
<dbReference type="STRING" id="576117.SAMN04488138_102243"/>
<keyword evidence="5 8" id="KW-0328">Glycosyltransferase</keyword>
<feature type="binding site" evidence="8">
    <location>
        <position position="16"/>
    </location>
    <ligand>
        <name>ADP-alpha-D-glucose</name>
        <dbReference type="ChEBI" id="CHEBI:57498"/>
    </ligand>
</feature>
<evidence type="ECO:0000256" key="5">
    <source>
        <dbReference type="ARBA" id="ARBA00022676"/>
    </source>
</evidence>
<evidence type="ECO:0000256" key="6">
    <source>
        <dbReference type="ARBA" id="ARBA00022679"/>
    </source>
</evidence>
<dbReference type="AlphaFoldDB" id="A0A1I3P8L7"/>
<dbReference type="InterPro" id="IPR013534">
    <property type="entry name" value="Starch_synth_cat_dom"/>
</dbReference>
<keyword evidence="12" id="KW-1185">Reference proteome</keyword>
<dbReference type="EC" id="2.4.1.21" evidence="8"/>
<dbReference type="RefSeq" id="WP_066606274.1">
    <property type="nucleotide sequence ID" value="NZ_FORY01000002.1"/>
</dbReference>
<dbReference type="OrthoDB" id="529131at2"/>
<feature type="domain" description="Glycosyl transferase family 1" evidence="9">
    <location>
        <begin position="278"/>
        <end position="439"/>
    </location>
</feature>
<dbReference type="GO" id="GO:0005978">
    <property type="term" value="P:glycogen biosynthetic process"/>
    <property type="evidence" value="ECO:0007669"/>
    <property type="project" value="UniProtKB-UniRule"/>
</dbReference>
<dbReference type="CDD" id="cd03791">
    <property type="entry name" value="GT5_Glycogen_synthase_DULL1-like"/>
    <property type="match status" value="1"/>
</dbReference>
<dbReference type="Pfam" id="PF08323">
    <property type="entry name" value="Glyco_transf_5"/>
    <property type="match status" value="1"/>
</dbReference>
<dbReference type="InterPro" id="IPR011835">
    <property type="entry name" value="GS/SS"/>
</dbReference>
<organism evidence="11 12">
    <name type="scientific">Celeribacter halophilus</name>
    <dbReference type="NCBI Taxonomy" id="576117"/>
    <lineage>
        <taxon>Bacteria</taxon>
        <taxon>Pseudomonadati</taxon>
        <taxon>Pseudomonadota</taxon>
        <taxon>Alphaproteobacteria</taxon>
        <taxon>Rhodobacterales</taxon>
        <taxon>Roseobacteraceae</taxon>
        <taxon>Celeribacter</taxon>
    </lineage>
</organism>
<dbReference type="GO" id="GO:0005829">
    <property type="term" value="C:cytosol"/>
    <property type="evidence" value="ECO:0007669"/>
    <property type="project" value="TreeGrafter"/>
</dbReference>
<protein>
    <recommendedName>
        <fullName evidence="8">Glycogen synthase</fullName>
        <ecNumber evidence="8">2.4.1.21</ecNumber>
    </recommendedName>
    <alternativeName>
        <fullName evidence="8">Starch [bacterial glycogen] synthase</fullName>
    </alternativeName>
</protein>
<comment type="similarity">
    <text evidence="4 8">Belongs to the glycosyltransferase 1 family. Bacterial/plant glycogen synthase subfamily.</text>
</comment>